<evidence type="ECO:0000313" key="1">
    <source>
        <dbReference type="EMBL" id="QKM62579.1"/>
    </source>
</evidence>
<accession>A0A6M9PPV1</accession>
<dbReference type="KEGG" id="pani:DCO16_05555"/>
<organism evidence="1 2">
    <name type="scientific">Polynucleobacter antarcticus</name>
    <dbReference type="NCBI Taxonomy" id="1743162"/>
    <lineage>
        <taxon>Bacteria</taxon>
        <taxon>Pseudomonadati</taxon>
        <taxon>Pseudomonadota</taxon>
        <taxon>Betaproteobacteria</taxon>
        <taxon>Burkholderiales</taxon>
        <taxon>Burkholderiaceae</taxon>
        <taxon>Polynucleobacter</taxon>
    </lineage>
</organism>
<gene>
    <name evidence="1" type="ORF">DCO16_05555</name>
</gene>
<dbReference type="RefSeq" id="WP_173942739.1">
    <property type="nucleotide sequence ID" value="NZ_CBCSCD010000001.1"/>
</dbReference>
<evidence type="ECO:0000313" key="2">
    <source>
        <dbReference type="Proteomes" id="UP000500806"/>
    </source>
</evidence>
<dbReference type="Proteomes" id="UP000500806">
    <property type="component" value="Chromosome"/>
</dbReference>
<dbReference type="AlphaFoldDB" id="A0A6M9PPV1"/>
<dbReference type="EMBL" id="CP028941">
    <property type="protein sequence ID" value="QKM62579.1"/>
    <property type="molecule type" value="Genomic_DNA"/>
</dbReference>
<sequence length="84" mass="9287">MKQTINSIIKAQRAAQDPKVVLMFILEDDSNSQGWESSVLLGETAMMLEGDAEETLSKAEDGLRELLRDGAVFAQGMLIRLSHH</sequence>
<reference evidence="1 2" key="1">
    <citation type="submission" date="2018-04" db="EMBL/GenBank/DDBJ databases">
        <title>Polynucleobacter sp. LimPoW16 genome.</title>
        <authorList>
            <person name="Hahn M.W."/>
        </authorList>
    </citation>
    <scope>NUCLEOTIDE SEQUENCE [LARGE SCALE GENOMIC DNA]</scope>
    <source>
        <strain evidence="1 2">LimPoW16</strain>
    </source>
</reference>
<protein>
    <submittedName>
        <fullName evidence="1">Uncharacterized protein</fullName>
    </submittedName>
</protein>
<proteinExistence type="predicted"/>
<name>A0A6M9PPV1_9BURK</name>
<keyword evidence="2" id="KW-1185">Reference proteome</keyword>